<dbReference type="EMBL" id="JAYMGO010000020">
    <property type="protein sequence ID" value="KAL1253781.1"/>
    <property type="molecule type" value="Genomic_DNA"/>
</dbReference>
<proteinExistence type="predicted"/>
<evidence type="ECO:0000313" key="1">
    <source>
        <dbReference type="EMBL" id="KAL1253781.1"/>
    </source>
</evidence>
<evidence type="ECO:0000313" key="2">
    <source>
        <dbReference type="Proteomes" id="UP001558613"/>
    </source>
</evidence>
<accession>A0ABR3LP56</accession>
<organism evidence="1 2">
    <name type="scientific">Cirrhinus molitorella</name>
    <name type="common">mud carp</name>
    <dbReference type="NCBI Taxonomy" id="172907"/>
    <lineage>
        <taxon>Eukaryota</taxon>
        <taxon>Metazoa</taxon>
        <taxon>Chordata</taxon>
        <taxon>Craniata</taxon>
        <taxon>Vertebrata</taxon>
        <taxon>Euteleostomi</taxon>
        <taxon>Actinopterygii</taxon>
        <taxon>Neopterygii</taxon>
        <taxon>Teleostei</taxon>
        <taxon>Ostariophysi</taxon>
        <taxon>Cypriniformes</taxon>
        <taxon>Cyprinidae</taxon>
        <taxon>Labeoninae</taxon>
        <taxon>Labeonini</taxon>
        <taxon>Cirrhinus</taxon>
    </lineage>
</organism>
<sequence>MFKRCSPSNRKPLQMVRHLPGNLPGRGHCGQASVNPPNSFPHARRAFYIGVSVRLEHVYCGVEEVCVCLEQQCGEVWGINAHGHACQRDQFLGIQEEEKPLLRYSQ</sequence>
<dbReference type="Proteomes" id="UP001558613">
    <property type="component" value="Unassembled WGS sequence"/>
</dbReference>
<comment type="caution">
    <text evidence="1">The sequence shown here is derived from an EMBL/GenBank/DDBJ whole genome shotgun (WGS) entry which is preliminary data.</text>
</comment>
<keyword evidence="2" id="KW-1185">Reference proteome</keyword>
<protein>
    <submittedName>
        <fullName evidence="1">Uncharacterized protein</fullName>
    </submittedName>
</protein>
<gene>
    <name evidence="1" type="ORF">QQF64_016010</name>
</gene>
<name>A0ABR3LP56_9TELE</name>
<reference evidence="1 2" key="1">
    <citation type="submission" date="2023-09" db="EMBL/GenBank/DDBJ databases">
        <authorList>
            <person name="Wang M."/>
        </authorList>
    </citation>
    <scope>NUCLEOTIDE SEQUENCE [LARGE SCALE GENOMIC DNA]</scope>
    <source>
        <strain evidence="1">GT-2023</strain>
        <tissue evidence="1">Liver</tissue>
    </source>
</reference>